<reference evidence="9" key="2">
    <citation type="journal article" date="2016" name="Front. Microbiol.">
        <title>The Regulatory Protein RosR Affects Rhizobium leguminosarum bv. trifolii Protein Profiles, Cell Surface Properties, and Symbiosis with Clover.</title>
        <authorList>
            <person name="Rachwal K."/>
            <person name="Boguszewska A."/>
            <person name="Kopcinska J."/>
            <person name="Karas M."/>
            <person name="Tchorzewski M."/>
            <person name="Janczarek M."/>
        </authorList>
    </citation>
    <scope>NUCLEOTIDE SEQUENCE</scope>
    <source>
        <strain evidence="9">Rt24.2</strain>
    </source>
</reference>
<keyword evidence="6 7" id="KW-0472">Membrane</keyword>
<dbReference type="RefSeq" id="WP_065277147.1">
    <property type="nucleotide sequence ID" value="NZ_MAMO01000062.1"/>
</dbReference>
<organism evidence="9">
    <name type="scientific">Rhizobium leguminosarum bv. trifolii</name>
    <dbReference type="NCBI Taxonomy" id="386"/>
    <lineage>
        <taxon>Bacteria</taxon>
        <taxon>Pseudomonadati</taxon>
        <taxon>Pseudomonadota</taxon>
        <taxon>Alphaproteobacteria</taxon>
        <taxon>Hyphomicrobiales</taxon>
        <taxon>Rhizobiaceae</taxon>
        <taxon>Rhizobium/Agrobacterium group</taxon>
        <taxon>Rhizobium</taxon>
    </lineage>
</organism>
<dbReference type="GO" id="GO:0022857">
    <property type="term" value="F:transmembrane transporter activity"/>
    <property type="evidence" value="ECO:0007669"/>
    <property type="project" value="InterPro"/>
</dbReference>
<accession>A0A1B8R8N0</accession>
<evidence type="ECO:0000313" key="9">
    <source>
        <dbReference type="EMBL" id="AOO92033.1"/>
    </source>
</evidence>
<keyword evidence="5 8" id="KW-1133">Transmembrane helix</keyword>
<feature type="transmembrane region" description="Helical" evidence="8">
    <location>
        <begin position="344"/>
        <end position="365"/>
    </location>
</feature>
<dbReference type="GO" id="GO:0005886">
    <property type="term" value="C:plasma membrane"/>
    <property type="evidence" value="ECO:0007669"/>
    <property type="project" value="TreeGrafter"/>
</dbReference>
<feature type="transmembrane region" description="Helical" evidence="8">
    <location>
        <begin position="227"/>
        <end position="253"/>
    </location>
</feature>
<feature type="transmembrane region" description="Helical" evidence="8">
    <location>
        <begin position="157"/>
        <end position="174"/>
    </location>
</feature>
<dbReference type="AlphaFoldDB" id="A0A1B8R8N0"/>
<dbReference type="CDD" id="cd11484">
    <property type="entry name" value="SLC-NCS1sbd_CobB-like"/>
    <property type="match status" value="1"/>
</dbReference>
<name>A0A1B8R8N0_RHILT</name>
<dbReference type="PIRSF" id="PIRSF002744">
    <property type="entry name" value="Pur-cyt_permease"/>
    <property type="match status" value="1"/>
</dbReference>
<keyword evidence="4 8" id="KW-0812">Transmembrane</keyword>
<feature type="transmembrane region" description="Helical" evidence="8">
    <location>
        <begin position="386"/>
        <end position="410"/>
    </location>
</feature>
<feature type="transmembrane region" description="Helical" evidence="8">
    <location>
        <begin position="90"/>
        <end position="109"/>
    </location>
</feature>
<dbReference type="InterPro" id="IPR026030">
    <property type="entry name" value="Pur-cyt_permease_Fcy2/21/22"/>
</dbReference>
<dbReference type="Gene3D" id="1.10.4160.10">
    <property type="entry name" value="Hydantoin permease"/>
    <property type="match status" value="1"/>
</dbReference>
<evidence type="ECO:0000256" key="6">
    <source>
        <dbReference type="ARBA" id="ARBA00023136"/>
    </source>
</evidence>
<feature type="transmembrane region" description="Helical" evidence="8">
    <location>
        <begin position="50"/>
        <end position="69"/>
    </location>
</feature>
<evidence type="ECO:0000256" key="3">
    <source>
        <dbReference type="ARBA" id="ARBA00022448"/>
    </source>
</evidence>
<evidence type="ECO:0000256" key="7">
    <source>
        <dbReference type="PIRNR" id="PIRNR002744"/>
    </source>
</evidence>
<evidence type="ECO:0008006" key="10">
    <source>
        <dbReference type="Google" id="ProtNLM"/>
    </source>
</evidence>
<proteinExistence type="inferred from homology"/>
<evidence type="ECO:0000256" key="5">
    <source>
        <dbReference type="ARBA" id="ARBA00022989"/>
    </source>
</evidence>
<reference evidence="9" key="1">
    <citation type="journal article" date="2015" name="BMC Genomics">
        <title>Transcriptome profiling of a Rhizobium leguminosarum bv. trifolii rosR mutant reveals the role of the transcriptional regulator RosR in motility, synthesis of cell-surface components, and other cellular processes.</title>
        <authorList>
            <person name="Rachwal K."/>
            <person name="Matczynska E."/>
            <person name="Janczarek M."/>
        </authorList>
    </citation>
    <scope>NUCLEOTIDE SEQUENCE</scope>
    <source>
        <strain evidence="9">Rt24.2</strain>
    </source>
</reference>
<feature type="transmembrane region" description="Helical" evidence="8">
    <location>
        <begin position="273"/>
        <end position="295"/>
    </location>
</feature>
<feature type="transmembrane region" description="Helical" evidence="8">
    <location>
        <begin position="23"/>
        <end position="44"/>
    </location>
</feature>
<feature type="transmembrane region" description="Helical" evidence="8">
    <location>
        <begin position="416"/>
        <end position="438"/>
    </location>
</feature>
<dbReference type="PANTHER" id="PTHR31806:SF1">
    <property type="entry name" value="PURINE-CYTOSINE PERMEASE FCY2-RELATED"/>
    <property type="match status" value="1"/>
</dbReference>
<comment type="subcellular location">
    <subcellularLocation>
        <location evidence="1">Membrane</location>
        <topology evidence="1">Multi-pass membrane protein</topology>
    </subcellularLocation>
</comment>
<evidence type="ECO:0000256" key="4">
    <source>
        <dbReference type="ARBA" id="ARBA00022692"/>
    </source>
</evidence>
<dbReference type="InterPro" id="IPR001248">
    <property type="entry name" value="Pur-cyt_permease"/>
</dbReference>
<comment type="similarity">
    <text evidence="2 7">Belongs to the purine-cytosine permease (2.A.39) family.</text>
</comment>
<protein>
    <recommendedName>
        <fullName evidence="10">Cytosine permease</fullName>
    </recommendedName>
</protein>
<evidence type="ECO:0000256" key="1">
    <source>
        <dbReference type="ARBA" id="ARBA00004141"/>
    </source>
</evidence>
<feature type="transmembrane region" description="Helical" evidence="8">
    <location>
        <begin position="316"/>
        <end position="332"/>
    </location>
</feature>
<evidence type="ECO:0000256" key="8">
    <source>
        <dbReference type="SAM" id="Phobius"/>
    </source>
</evidence>
<feature type="transmembrane region" description="Helical" evidence="8">
    <location>
        <begin position="129"/>
        <end position="148"/>
    </location>
</feature>
<keyword evidence="3 7" id="KW-0813">Transport</keyword>
<dbReference type="EMBL" id="KX489669">
    <property type="protein sequence ID" value="AOO92033.1"/>
    <property type="molecule type" value="Genomic_DNA"/>
</dbReference>
<feature type="transmembrane region" description="Helical" evidence="8">
    <location>
        <begin position="194"/>
        <end position="215"/>
    </location>
</feature>
<sequence length="455" mass="49963">MEIEQRTIDFIPEAERYGKERDLFPVWFGANVNLTSLVTGALLVSMGLNLFWAVFSIVVGVSIGTILVASHSVQGPRLGIPQMIQSRAQFGVLGAIFPMLFVMFIYFGFSVSNTLLAAQTVSGVVAVPRSVSIVVFTLLSFVIALYGYKLIHDTQRWLTWIACAIYAVVFVIVLSNPPNLDYWLPIATKPALVFAGIGVTCTFALSFAPYVADYSRYLPSNVSSKKVFWYTFAGIAVALFAMMLLGALLAVQIPTFSDNSGGSLAMLFGSFSPILYVLIVYALLCINVFNFYGAFMAVVTTIQPFGNMRFGSTQRAVVMIAIAIANAVLSYFGDGDFSTMFLNFIFLMSYALIPWTAINLVDYYVLRRGQYSVADIFDPDGIYGRYNPIAIGAFVFAVLAEIPFISMYYYTGPVAAYLGNIDLAWIVGVPVGACLYYFPMRARLSRTGSVQTATE</sequence>
<dbReference type="GeneID" id="61428888"/>
<dbReference type="Pfam" id="PF02133">
    <property type="entry name" value="Transp_cyt_pur"/>
    <property type="match status" value="1"/>
</dbReference>
<evidence type="ECO:0000256" key="2">
    <source>
        <dbReference type="ARBA" id="ARBA00008974"/>
    </source>
</evidence>
<dbReference type="PANTHER" id="PTHR31806">
    <property type="entry name" value="PURINE-CYTOSINE PERMEASE FCY2-RELATED"/>
    <property type="match status" value="1"/>
</dbReference>